<feature type="compositionally biased region" description="Polar residues" evidence="1">
    <location>
        <begin position="1"/>
        <end position="11"/>
    </location>
</feature>
<evidence type="ECO:0000313" key="3">
    <source>
        <dbReference type="Proteomes" id="UP000779574"/>
    </source>
</evidence>
<dbReference type="OrthoDB" id="4364733at2759"/>
<gene>
    <name evidence="2" type="ORF">KCU76_g3173</name>
</gene>
<accession>A0A9P8JDH4</accession>
<dbReference type="Proteomes" id="UP000779574">
    <property type="component" value="Unassembled WGS sequence"/>
</dbReference>
<comment type="caution">
    <text evidence="2">The sequence shown here is derived from an EMBL/GenBank/DDBJ whole genome shotgun (WGS) entry which is preliminary data.</text>
</comment>
<dbReference type="EMBL" id="JAHFXF010000082">
    <property type="protein sequence ID" value="KAG9697217.1"/>
    <property type="molecule type" value="Genomic_DNA"/>
</dbReference>
<feature type="non-terminal residue" evidence="2">
    <location>
        <position position="318"/>
    </location>
</feature>
<protein>
    <submittedName>
        <fullName evidence="2">Uncharacterized protein</fullName>
    </submittedName>
</protein>
<name>A0A9P8JDH4_AURME</name>
<proteinExistence type="predicted"/>
<evidence type="ECO:0000313" key="2">
    <source>
        <dbReference type="EMBL" id="KAG9697217.1"/>
    </source>
</evidence>
<reference evidence="2" key="1">
    <citation type="journal article" date="2021" name="J Fungi (Basel)">
        <title>Virulence traits and population genomics of the black yeast Aureobasidium melanogenum.</title>
        <authorList>
            <person name="Cernosa A."/>
            <person name="Sun X."/>
            <person name="Gostincar C."/>
            <person name="Fang C."/>
            <person name="Gunde-Cimerman N."/>
            <person name="Song Z."/>
        </authorList>
    </citation>
    <scope>NUCLEOTIDE SEQUENCE</scope>
    <source>
        <strain evidence="2">EXF-9911</strain>
    </source>
</reference>
<feature type="region of interest" description="Disordered" evidence="1">
    <location>
        <begin position="1"/>
        <end position="30"/>
    </location>
</feature>
<dbReference type="AlphaFoldDB" id="A0A9P8JDH4"/>
<organism evidence="2 3">
    <name type="scientific">Aureobasidium melanogenum</name>
    <name type="common">Aureobasidium pullulans var. melanogenum</name>
    <dbReference type="NCBI Taxonomy" id="46634"/>
    <lineage>
        <taxon>Eukaryota</taxon>
        <taxon>Fungi</taxon>
        <taxon>Dikarya</taxon>
        <taxon>Ascomycota</taxon>
        <taxon>Pezizomycotina</taxon>
        <taxon>Dothideomycetes</taxon>
        <taxon>Dothideomycetidae</taxon>
        <taxon>Dothideales</taxon>
        <taxon>Saccotheciaceae</taxon>
        <taxon>Aureobasidium</taxon>
    </lineage>
</organism>
<evidence type="ECO:0000256" key="1">
    <source>
        <dbReference type="SAM" id="MobiDB-lite"/>
    </source>
</evidence>
<reference evidence="2" key="2">
    <citation type="submission" date="2021-08" db="EMBL/GenBank/DDBJ databases">
        <authorList>
            <person name="Gostincar C."/>
            <person name="Sun X."/>
            <person name="Song Z."/>
            <person name="Gunde-Cimerman N."/>
        </authorList>
    </citation>
    <scope>NUCLEOTIDE SEQUENCE</scope>
    <source>
        <strain evidence="2">EXF-9911</strain>
    </source>
</reference>
<sequence length="318" mass="35761">MQVSGMASTSSNKRRRLESSAQHQSDALYDTHNLPHYRGLADEPLMLYEGTPTEAQFKEIVEKLDQSDVRKLLHQAAEYLDQSDVRKLLVNAAVSNELVGTKVTGELTHIQLLCKNEQARKYQELLNPSLQPARPVPQPESPVVLETEIEALVFEANVQQVDDIINNKKWAKLSGTKQLEKAGEAANLVKQEITKIAKSVTFKSQYETKMNGILALLDIGTIIISGGDCIGEEVRKQIGYDEWVSNKTIEIAVRMLPSEVQAFAEDDMETLENFNLKRKVHGVFDGFEDVVNIFGYTLLSSSRAMYDQCDDDESIWVR</sequence>